<evidence type="ECO:0000256" key="3">
    <source>
        <dbReference type="ARBA" id="ARBA00022840"/>
    </source>
</evidence>
<feature type="domain" description="ATP-grasp" evidence="5">
    <location>
        <begin position="143"/>
        <end position="341"/>
    </location>
</feature>
<dbReference type="PROSITE" id="PS50975">
    <property type="entry name" value="ATP_GRASP"/>
    <property type="match status" value="1"/>
</dbReference>
<evidence type="ECO:0000313" key="6">
    <source>
        <dbReference type="EMBL" id="EMD29379.1"/>
    </source>
</evidence>
<dbReference type="PANTHER" id="PTHR43585">
    <property type="entry name" value="FUMIPYRROLE BIOSYNTHESIS PROTEIN C"/>
    <property type="match status" value="1"/>
</dbReference>
<keyword evidence="1" id="KW-0436">Ligase</keyword>
<comment type="caution">
    <text evidence="6">The sequence shown here is derived from an EMBL/GenBank/DDBJ whole genome shotgun (WGS) entry which is preliminary data.</text>
</comment>
<keyword evidence="2 4" id="KW-0547">Nucleotide-binding</keyword>
<name>M2P2K7_9PSEU</name>
<organism evidence="6 7">
    <name type="scientific">Amycolatopsis azurea DSM 43854</name>
    <dbReference type="NCBI Taxonomy" id="1238180"/>
    <lineage>
        <taxon>Bacteria</taxon>
        <taxon>Bacillati</taxon>
        <taxon>Actinomycetota</taxon>
        <taxon>Actinomycetes</taxon>
        <taxon>Pseudonocardiales</taxon>
        <taxon>Pseudonocardiaceae</taxon>
        <taxon>Amycolatopsis</taxon>
    </lineage>
</organism>
<proteinExistence type="predicted"/>
<reference evidence="6 7" key="1">
    <citation type="submission" date="2012-10" db="EMBL/GenBank/DDBJ databases">
        <title>Genome assembly of Amycolatopsis azurea DSM 43854.</title>
        <authorList>
            <person name="Khatri I."/>
            <person name="Kaur I."/>
            <person name="Subramanian S."/>
            <person name="Mayilraj S."/>
        </authorList>
    </citation>
    <scope>NUCLEOTIDE SEQUENCE [LARGE SCALE GENOMIC DNA]</scope>
    <source>
        <strain evidence="6 7">DSM 43854</strain>
    </source>
</reference>
<gene>
    <name evidence="6" type="ORF">C791_4228</name>
</gene>
<dbReference type="NCBIfam" id="NF005543">
    <property type="entry name" value="PRK07206.1"/>
    <property type="match status" value="1"/>
</dbReference>
<evidence type="ECO:0000256" key="4">
    <source>
        <dbReference type="PROSITE-ProRule" id="PRU00409"/>
    </source>
</evidence>
<dbReference type="GO" id="GO:0005524">
    <property type="term" value="F:ATP binding"/>
    <property type="evidence" value="ECO:0007669"/>
    <property type="project" value="UniProtKB-UniRule"/>
</dbReference>
<keyword evidence="3 4" id="KW-0067">ATP-binding</keyword>
<accession>M2P2K7</accession>
<evidence type="ECO:0000256" key="1">
    <source>
        <dbReference type="ARBA" id="ARBA00022598"/>
    </source>
</evidence>
<dbReference type="Proteomes" id="UP000014137">
    <property type="component" value="Unassembled WGS sequence"/>
</dbReference>
<dbReference type="PANTHER" id="PTHR43585:SF2">
    <property type="entry name" value="ATP-GRASP ENZYME FSQD"/>
    <property type="match status" value="1"/>
</dbReference>
<dbReference type="InterPro" id="IPR011761">
    <property type="entry name" value="ATP-grasp"/>
</dbReference>
<dbReference type="Pfam" id="PF13535">
    <property type="entry name" value="ATP-grasp_4"/>
    <property type="match status" value="1"/>
</dbReference>
<protein>
    <submittedName>
        <fullName evidence="6">Putative Glutathione synthetase</fullName>
    </submittedName>
</protein>
<evidence type="ECO:0000313" key="7">
    <source>
        <dbReference type="Proteomes" id="UP000014137"/>
    </source>
</evidence>
<dbReference type="GO" id="GO:0046872">
    <property type="term" value="F:metal ion binding"/>
    <property type="evidence" value="ECO:0007669"/>
    <property type="project" value="InterPro"/>
</dbReference>
<dbReference type="PATRIC" id="fig|1238180.3.peg.690"/>
<dbReference type="AlphaFoldDB" id="M2P2K7"/>
<dbReference type="SUPFAM" id="SSF56059">
    <property type="entry name" value="Glutathione synthetase ATP-binding domain-like"/>
    <property type="match status" value="1"/>
</dbReference>
<sequence length="444" mass="48503">MIAADATVGVPIHRLRGEPLSTKPCVVLVDTYETADHGLPQTARHIAPTFLALGAECVRVQSAPDAPGQYRKSSPTMSNYRENIVHDGDLGKTLDALAAHRPVAVVAGGEYAVAFTDELSEALGVPTNGTALSLARRDKSAMGEAVAAAGLEGARQLLTADEAELAAWHRKTGGRIVVKPNRSAGGDGVSFCDTPEQSVAALRAITGRQNVFSEDNDTVIAQEYLAGTEYMVNTVSMDGLHQVCDIWQTSRFAVNGVSDLLGACRIVPRRAPGHDELVEYAFAVLDAVGIRHGAAHVEIKLTPRGPRLIEVGSRLSGGDLPHLARLAIGESQLDWMADAVLRPERFRERWGEDYRIRRHYAWSALLSPVEGTLRRYTVLDEIERLESFHEMFVLTQPGKPLRRTVDDTTFPVVVTFMHEIEEYVLRDLGTLRYLDGVGCYELES</sequence>
<dbReference type="Gene3D" id="3.30.470.20">
    <property type="entry name" value="ATP-grasp fold, B domain"/>
    <property type="match status" value="1"/>
</dbReference>
<dbReference type="InterPro" id="IPR052032">
    <property type="entry name" value="ATP-dep_AA_Ligase"/>
</dbReference>
<dbReference type="EMBL" id="ANMG01000004">
    <property type="protein sequence ID" value="EMD29379.1"/>
    <property type="molecule type" value="Genomic_DNA"/>
</dbReference>
<dbReference type="GO" id="GO:0016874">
    <property type="term" value="F:ligase activity"/>
    <property type="evidence" value="ECO:0007669"/>
    <property type="project" value="UniProtKB-KW"/>
</dbReference>
<evidence type="ECO:0000256" key="2">
    <source>
        <dbReference type="ARBA" id="ARBA00022741"/>
    </source>
</evidence>
<evidence type="ECO:0000259" key="5">
    <source>
        <dbReference type="PROSITE" id="PS50975"/>
    </source>
</evidence>